<gene>
    <name evidence="1" type="ORF">NQ176_g4427</name>
</gene>
<evidence type="ECO:0000313" key="2">
    <source>
        <dbReference type="Proteomes" id="UP001143910"/>
    </source>
</evidence>
<protein>
    <submittedName>
        <fullName evidence="1">Uncharacterized protein</fullName>
    </submittedName>
</protein>
<name>A0ACC1NDG1_9HYPO</name>
<reference evidence="1" key="1">
    <citation type="submission" date="2022-08" db="EMBL/GenBank/DDBJ databases">
        <title>Genome Sequence of Lecanicillium fungicola.</title>
        <authorList>
            <person name="Buettner E."/>
        </authorList>
    </citation>
    <scope>NUCLEOTIDE SEQUENCE</scope>
    <source>
        <strain evidence="1">Babe33</strain>
    </source>
</reference>
<comment type="caution">
    <text evidence="1">The sequence shown here is derived from an EMBL/GenBank/DDBJ whole genome shotgun (WGS) entry which is preliminary data.</text>
</comment>
<proteinExistence type="predicted"/>
<sequence>METVSVRDVKADGNARVHVGNSSVTHVHNYTEAQVDEATPVPFALVPFSRDPDFISRGDLLDQISTHCSKPGGRAALCGLGGVGKSQLAIEYAYRTKESHSDSWVFWVHAGTKARVEEGFRAIADAVNLPGRHRQNANVLSLLHTWLSNERNGTWLMILDSADDDQIFYGADKDQTPLVTYLPQSRNGSILITTRDSNLAFRVAGNYQAIIKIGPMEPEQALAFLSKKTSSMADLKTGAELVKALDYIPLAISQAASYIQMRSPRCTPETYLTELHESDGKFARLLAYDAAELRRDGSASNAVMKSWQMSFDHIQTVQPSAADLLSLMCFFDNQSIPESVIRPAPKATGLALNQRADTSAEVEQNTVLDDFSSLSVSWSRDSFSDADEFSDTSSVNETAIQYEDDVTLLNAFCLISTCHNGKDFEMHRLVQLATKRWLAASKKQEQFKQLFIKRISAAFPEQDPDDVSQQRHLFTHAQIATSYRPSEDSMEEWVNLCYELGRFAQDEHHSELAKTLAQKALSGCKKQSPILACKQLYAEAICDLGQVDEAEKIFSDILEACKILVKPNNGLTFTTMLNLSYVYMLQKRLGEAEELASQAIELGKSEYGATDSRTLAYMSHLAVIYSESEQFNKSEALNLYIMEGIRNNLGEEHEHVFITMGRLVAVYIDQKRFEEAYELQSKIVERWKILFGPDHRETFDALHDHAYICEELKLHEEAEQIHSSVLRQRQAICGADHPDTFYSTCHLACLYYDQHRLAESESLYKAALKMSQLPKSLDGKRASIQQTLAFVLHKQKKFSEAGDWYKIALASHKLQYGPEHIKTLRCMFYLARDLYMLDRYEDAKKLLRETLEKPTLGLDDDLLIDVLSLLMPVLTGEHELGEAESLASDLVVKCKTVRGEYHFQTIDAMEALGEIYRKQERLEEALATFVEVWKLQLAVNGETDDETIATKVWVGFLHSKQEHYNESVEIFRAAFEFRRSIAGAQDRTTLDYMRLLLCDLVYLDMDAARELVQERLRICQETFGPDDEDTLKAIEDMNDLMELYSDSDEETDRQDSMGAFALSTSSATDIAISGVEQG</sequence>
<keyword evidence="2" id="KW-1185">Reference proteome</keyword>
<evidence type="ECO:0000313" key="1">
    <source>
        <dbReference type="EMBL" id="KAJ2977340.1"/>
    </source>
</evidence>
<accession>A0ACC1NDG1</accession>
<dbReference type="Proteomes" id="UP001143910">
    <property type="component" value="Unassembled WGS sequence"/>
</dbReference>
<organism evidence="1 2">
    <name type="scientific">Zarea fungicola</name>
    <dbReference type="NCBI Taxonomy" id="93591"/>
    <lineage>
        <taxon>Eukaryota</taxon>
        <taxon>Fungi</taxon>
        <taxon>Dikarya</taxon>
        <taxon>Ascomycota</taxon>
        <taxon>Pezizomycotina</taxon>
        <taxon>Sordariomycetes</taxon>
        <taxon>Hypocreomycetidae</taxon>
        <taxon>Hypocreales</taxon>
        <taxon>Cordycipitaceae</taxon>
        <taxon>Zarea</taxon>
    </lineage>
</organism>
<dbReference type="EMBL" id="JANJQO010000481">
    <property type="protein sequence ID" value="KAJ2977340.1"/>
    <property type="molecule type" value="Genomic_DNA"/>
</dbReference>